<evidence type="ECO:0000256" key="2">
    <source>
        <dbReference type="ARBA" id="ARBA00022603"/>
    </source>
</evidence>
<proteinExistence type="inferred from homology"/>
<reference evidence="5 6" key="1">
    <citation type="submission" date="2018-10" db="EMBL/GenBank/DDBJ databases">
        <authorList>
            <person name="Grouzdev D.S."/>
            <person name="Krutkina M.S."/>
            <person name="Tourova T.P."/>
            <person name="Nazina T.N."/>
        </authorList>
    </citation>
    <scope>NUCLEOTIDE SEQUENCE [LARGE SCALE GENOMIC DNA]</scope>
    <source>
        <strain evidence="5 6">435</strain>
    </source>
</reference>
<dbReference type="GO" id="GO:0032259">
    <property type="term" value="P:methylation"/>
    <property type="evidence" value="ECO:0007669"/>
    <property type="project" value="UniProtKB-KW"/>
</dbReference>
<dbReference type="GO" id="GO:0005737">
    <property type="term" value="C:cytoplasm"/>
    <property type="evidence" value="ECO:0007669"/>
    <property type="project" value="UniProtKB-ARBA"/>
</dbReference>
<evidence type="ECO:0000313" key="5">
    <source>
        <dbReference type="EMBL" id="RKO67627.1"/>
    </source>
</evidence>
<dbReference type="Proteomes" id="UP000271256">
    <property type="component" value="Unassembled WGS sequence"/>
</dbReference>
<evidence type="ECO:0000313" key="6">
    <source>
        <dbReference type="Proteomes" id="UP000271256"/>
    </source>
</evidence>
<dbReference type="PANTHER" id="PTHR43191:SF2">
    <property type="entry name" value="RRNA METHYLTRANSFERASE 3, MITOCHONDRIAL"/>
    <property type="match status" value="1"/>
</dbReference>
<dbReference type="InterPro" id="IPR013123">
    <property type="entry name" value="SpoU_subst-bd"/>
</dbReference>
<keyword evidence="2 5" id="KW-0489">Methyltransferase</keyword>
<dbReference type="SUPFAM" id="SSF75217">
    <property type="entry name" value="alpha/beta knot"/>
    <property type="match status" value="1"/>
</dbReference>
<organism evidence="5 6">
    <name type="scientific">Desulfofundulus salinus</name>
    <dbReference type="NCBI Taxonomy" id="2419843"/>
    <lineage>
        <taxon>Bacteria</taxon>
        <taxon>Bacillati</taxon>
        <taxon>Bacillota</taxon>
        <taxon>Clostridia</taxon>
        <taxon>Eubacteriales</taxon>
        <taxon>Peptococcaceae</taxon>
        <taxon>Desulfofundulus</taxon>
    </lineage>
</organism>
<name>A0A494X342_9FIRM</name>
<dbReference type="OrthoDB" id="9794400at2"/>
<dbReference type="Pfam" id="PF22435">
    <property type="entry name" value="MRM3-like_sub_bind"/>
    <property type="match status" value="1"/>
</dbReference>
<dbReference type="Pfam" id="PF00588">
    <property type="entry name" value="SpoU_methylase"/>
    <property type="match status" value="1"/>
</dbReference>
<comment type="similarity">
    <text evidence="1">Belongs to the class IV-like SAM-binding methyltransferase superfamily. RNA methyltransferase TrmH family.</text>
</comment>
<dbReference type="SMART" id="SM00967">
    <property type="entry name" value="SpoU_sub_bind"/>
    <property type="match status" value="1"/>
</dbReference>
<dbReference type="InterPro" id="IPR001537">
    <property type="entry name" value="SpoU_MeTrfase"/>
</dbReference>
<dbReference type="AlphaFoldDB" id="A0A494X342"/>
<accession>A0A494X342</accession>
<dbReference type="InterPro" id="IPR053888">
    <property type="entry name" value="MRM3-like_sub_bind"/>
</dbReference>
<evidence type="ECO:0000256" key="3">
    <source>
        <dbReference type="ARBA" id="ARBA00022679"/>
    </source>
</evidence>
<dbReference type="InterPro" id="IPR029026">
    <property type="entry name" value="tRNA_m1G_MTases_N"/>
</dbReference>
<evidence type="ECO:0000259" key="4">
    <source>
        <dbReference type="SMART" id="SM00967"/>
    </source>
</evidence>
<comment type="caution">
    <text evidence="5">The sequence shown here is derived from an EMBL/GenBank/DDBJ whole genome shotgun (WGS) entry which is preliminary data.</text>
</comment>
<sequence length="297" mass="31875">MIRSKANPQVKYLRRLARRSQRDKEGHFLLEGVRLVEEALSSGWPVKMLVYSPSGSERAGALLEMARERGIQLLPVEEGLLDELADTKTPQGVLAVVEKPGCTLEEILAAGPSLMLLVDGVQDPGNLGTIIRSADAAGAGGVILFPGTVDLYNPKTIRATMGSLFHLPVVAVREREDVLTRLNAAGFMLVAGVPASGIPLPAVDMTRPVALAVGNEARGLSSWLLERADLLATIPMPGRAESLNVAAAASIMLYEAVRQRMGCDQDQAGFVSVHQNHYDEDSTASNRVHPGFKARPR</sequence>
<dbReference type="Gene3D" id="3.40.1280.10">
    <property type="match status" value="1"/>
</dbReference>
<protein>
    <submittedName>
        <fullName evidence="5">RNA methyltransferase</fullName>
    </submittedName>
</protein>
<feature type="domain" description="RNA 2-O ribose methyltransferase substrate binding" evidence="4">
    <location>
        <begin position="29"/>
        <end position="103"/>
    </location>
</feature>
<dbReference type="GO" id="GO:0006396">
    <property type="term" value="P:RNA processing"/>
    <property type="evidence" value="ECO:0007669"/>
    <property type="project" value="InterPro"/>
</dbReference>
<dbReference type="Gene3D" id="3.30.1330.30">
    <property type="match status" value="1"/>
</dbReference>
<dbReference type="InterPro" id="IPR029064">
    <property type="entry name" value="Ribosomal_eL30-like_sf"/>
</dbReference>
<dbReference type="GO" id="GO:0008173">
    <property type="term" value="F:RNA methyltransferase activity"/>
    <property type="evidence" value="ECO:0007669"/>
    <property type="project" value="InterPro"/>
</dbReference>
<dbReference type="CDD" id="cd18095">
    <property type="entry name" value="SpoU-like_rRNA-MTase"/>
    <property type="match status" value="1"/>
</dbReference>
<dbReference type="RefSeq" id="WP_121452036.1">
    <property type="nucleotide sequence ID" value="NZ_RBWE01000001.1"/>
</dbReference>
<keyword evidence="3 5" id="KW-0808">Transferase</keyword>
<dbReference type="GO" id="GO:0003723">
    <property type="term" value="F:RNA binding"/>
    <property type="evidence" value="ECO:0007669"/>
    <property type="project" value="InterPro"/>
</dbReference>
<gene>
    <name evidence="5" type="ORF">D7024_12115</name>
</gene>
<dbReference type="SUPFAM" id="SSF55315">
    <property type="entry name" value="L30e-like"/>
    <property type="match status" value="1"/>
</dbReference>
<evidence type="ECO:0000256" key="1">
    <source>
        <dbReference type="ARBA" id="ARBA00007228"/>
    </source>
</evidence>
<dbReference type="InterPro" id="IPR051259">
    <property type="entry name" value="rRNA_Methyltransferase"/>
</dbReference>
<dbReference type="EMBL" id="RBWE01000001">
    <property type="protein sequence ID" value="RKO67627.1"/>
    <property type="molecule type" value="Genomic_DNA"/>
</dbReference>
<keyword evidence="6" id="KW-1185">Reference proteome</keyword>
<dbReference type="PANTHER" id="PTHR43191">
    <property type="entry name" value="RRNA METHYLTRANSFERASE 3"/>
    <property type="match status" value="1"/>
</dbReference>
<dbReference type="InterPro" id="IPR029028">
    <property type="entry name" value="Alpha/beta_knot_MTases"/>
</dbReference>